<sequence length="48" mass="5831">MEKEKQELLSRYNTCNLGLSRQLNYLRKKSIEARSYFPFFQNRKLSNS</sequence>
<protein>
    <submittedName>
        <fullName evidence="1">Uncharacterized protein</fullName>
    </submittedName>
</protein>
<name>A0A090Q738_9FLAO</name>
<dbReference type="AlphaFoldDB" id="A0A090Q738"/>
<gene>
    <name evidence="1" type="ORF">JCM19294_99</name>
</gene>
<accession>A0A090Q738</accession>
<proteinExistence type="predicted"/>
<dbReference type="Proteomes" id="UP000029221">
    <property type="component" value="Unassembled WGS sequence"/>
</dbReference>
<reference evidence="1" key="1">
    <citation type="journal article" date="2014" name="Genome Announc.">
        <title>Draft Genome Sequences of Marine Flavobacterium Nonlabens Strains NR17, NR24, NR27, NR32, NR33, and Ara13.</title>
        <authorList>
            <person name="Nakanishi M."/>
            <person name="Meirelles P."/>
            <person name="Suzuki R."/>
            <person name="Takatani N."/>
            <person name="Mino S."/>
            <person name="Suda W."/>
            <person name="Oshima K."/>
            <person name="Hattori M."/>
            <person name="Ohkuma M."/>
            <person name="Hosokawa M."/>
            <person name="Miyashita K."/>
            <person name="Thompson F.L."/>
            <person name="Niwa A."/>
            <person name="Sawabe T."/>
            <person name="Sawabe T."/>
        </authorList>
    </citation>
    <scope>NUCLEOTIDE SEQUENCE [LARGE SCALE GENOMIC DNA]</scope>
    <source>
        <strain evidence="1">JCM 19294</strain>
    </source>
</reference>
<evidence type="ECO:0000313" key="1">
    <source>
        <dbReference type="EMBL" id="GAK97563.1"/>
    </source>
</evidence>
<evidence type="ECO:0000313" key="2">
    <source>
        <dbReference type="Proteomes" id="UP000029221"/>
    </source>
</evidence>
<organism evidence="1 2">
    <name type="scientific">Nonlabens tegetincola</name>
    <dbReference type="NCBI Taxonomy" id="323273"/>
    <lineage>
        <taxon>Bacteria</taxon>
        <taxon>Pseudomonadati</taxon>
        <taxon>Bacteroidota</taxon>
        <taxon>Flavobacteriia</taxon>
        <taxon>Flavobacteriales</taxon>
        <taxon>Flavobacteriaceae</taxon>
        <taxon>Nonlabens</taxon>
    </lineage>
</organism>
<keyword evidence="2" id="KW-1185">Reference proteome</keyword>
<dbReference type="EMBL" id="BBML01000006">
    <property type="protein sequence ID" value="GAK97563.1"/>
    <property type="molecule type" value="Genomic_DNA"/>
</dbReference>
<comment type="caution">
    <text evidence="1">The sequence shown here is derived from an EMBL/GenBank/DDBJ whole genome shotgun (WGS) entry which is preliminary data.</text>
</comment>